<reference evidence="3" key="1">
    <citation type="journal article" date="2019" name="Int. J. Syst. Evol. Microbiol.">
        <title>The Global Catalogue of Microorganisms (GCM) 10K type strain sequencing project: providing services to taxonomists for standard genome sequencing and annotation.</title>
        <authorList>
            <consortium name="The Broad Institute Genomics Platform"/>
            <consortium name="The Broad Institute Genome Sequencing Center for Infectious Disease"/>
            <person name="Wu L."/>
            <person name="Ma J."/>
        </authorList>
    </citation>
    <scope>NUCLEOTIDE SEQUENCE [LARGE SCALE GENOMIC DNA]</scope>
    <source>
        <strain evidence="3">JCM 18303</strain>
    </source>
</reference>
<comment type="caution">
    <text evidence="2">The sequence shown here is derived from an EMBL/GenBank/DDBJ whole genome shotgun (WGS) entry which is preliminary data.</text>
</comment>
<feature type="region of interest" description="Disordered" evidence="1">
    <location>
        <begin position="51"/>
        <end position="79"/>
    </location>
</feature>
<evidence type="ECO:0000313" key="3">
    <source>
        <dbReference type="Proteomes" id="UP001428817"/>
    </source>
</evidence>
<dbReference type="InterPro" id="IPR001646">
    <property type="entry name" value="5peptide_repeat"/>
</dbReference>
<keyword evidence="3" id="KW-1185">Reference proteome</keyword>
<protein>
    <recommendedName>
        <fullName evidence="4">Pentapeptide repeat-containing protein</fullName>
    </recommendedName>
</protein>
<evidence type="ECO:0000313" key="2">
    <source>
        <dbReference type="EMBL" id="GAA5158141.1"/>
    </source>
</evidence>
<organism evidence="2 3">
    <name type="scientific">Pseudonocardia eucalypti</name>
    <dbReference type="NCBI Taxonomy" id="648755"/>
    <lineage>
        <taxon>Bacteria</taxon>
        <taxon>Bacillati</taxon>
        <taxon>Actinomycetota</taxon>
        <taxon>Actinomycetes</taxon>
        <taxon>Pseudonocardiales</taxon>
        <taxon>Pseudonocardiaceae</taxon>
        <taxon>Pseudonocardia</taxon>
    </lineage>
</organism>
<dbReference type="EMBL" id="BAABJP010000015">
    <property type="protein sequence ID" value="GAA5158141.1"/>
    <property type="molecule type" value="Genomic_DNA"/>
</dbReference>
<dbReference type="Pfam" id="PF00805">
    <property type="entry name" value="Pentapeptide"/>
    <property type="match status" value="2"/>
</dbReference>
<dbReference type="Proteomes" id="UP001428817">
    <property type="component" value="Unassembled WGS sequence"/>
</dbReference>
<dbReference type="InterPro" id="IPR051082">
    <property type="entry name" value="Pentapeptide-BTB/POZ_domain"/>
</dbReference>
<gene>
    <name evidence="2" type="ORF">GCM10023321_37470</name>
</gene>
<accession>A0ABP9Q7X3</accession>
<name>A0ABP9Q7X3_9PSEU</name>
<dbReference type="SUPFAM" id="SSF141571">
    <property type="entry name" value="Pentapeptide repeat-like"/>
    <property type="match status" value="1"/>
</dbReference>
<proteinExistence type="predicted"/>
<evidence type="ECO:0000256" key="1">
    <source>
        <dbReference type="SAM" id="MobiDB-lite"/>
    </source>
</evidence>
<dbReference type="PANTHER" id="PTHR14136">
    <property type="entry name" value="BTB_POZ DOMAIN-CONTAINING PROTEIN KCTD9"/>
    <property type="match status" value="1"/>
</dbReference>
<dbReference type="Gene3D" id="2.160.20.80">
    <property type="entry name" value="E3 ubiquitin-protein ligase SopA"/>
    <property type="match status" value="1"/>
</dbReference>
<dbReference type="PANTHER" id="PTHR14136:SF17">
    <property type="entry name" value="BTB_POZ DOMAIN-CONTAINING PROTEIN KCTD9"/>
    <property type="match status" value="1"/>
</dbReference>
<evidence type="ECO:0008006" key="4">
    <source>
        <dbReference type="Google" id="ProtNLM"/>
    </source>
</evidence>
<dbReference type="RefSeq" id="WP_185059164.1">
    <property type="nucleotide sequence ID" value="NZ_BAABJP010000015.1"/>
</dbReference>
<sequence length="238" mass="25303">MAVFTDDFEPTLRHVTDADLLRAAVTIDAPAPFGFLGVSRRSTRKAARQLISSLRDRERSRKPAAADQQPTKPDSDFRAASPADLATGKLHRADLAGLTLDGARLGGADLSLANLEGTSLQRADLGQANLTEARLQQANLSDARLVGAKLVLAKMRGAVLRGADLRGASLYGADLIAADFTGANVENAVFMGAEWEPTSTRFSADLYEQLWTASVEIAPGVYKVGGAPQRELVSSERA</sequence>